<feature type="transmembrane region" description="Helical" evidence="1">
    <location>
        <begin position="63"/>
        <end position="85"/>
    </location>
</feature>
<feature type="transmembrane region" description="Helical" evidence="1">
    <location>
        <begin position="105"/>
        <end position="125"/>
    </location>
</feature>
<keyword evidence="1" id="KW-0472">Membrane</keyword>
<sequence length="165" mass="17797">MSNTFDDLDDGRPETPAQRADRNWNEILQELRVLQTGTQILTGFLLALAFQSSFADLSPTQRTFYLVLVCLAALSAVVALAPVALHRAVFHLQVKPALVRTGHNCLRGALTLVSLLLVGVVVFVFDVVVSLAAGTAAGVVLGLIILVLWIVVPVSVRRRARGSTR</sequence>
<evidence type="ECO:0000313" key="2">
    <source>
        <dbReference type="EMBL" id="PVE77759.1"/>
    </source>
</evidence>
<keyword evidence="1" id="KW-0812">Transmembrane</keyword>
<protein>
    <submittedName>
        <fullName evidence="2">Sodium:proton antiporter</fullName>
    </submittedName>
</protein>
<comment type="caution">
    <text evidence="2">The sequence shown here is derived from an EMBL/GenBank/DDBJ whole genome shotgun (WGS) entry which is preliminary data.</text>
</comment>
<name>A0A2T7WT67_MICTE</name>
<dbReference type="EMBL" id="QDFT01000007">
    <property type="protein sequence ID" value="PVE77759.1"/>
    <property type="molecule type" value="Genomic_DNA"/>
</dbReference>
<gene>
    <name evidence="2" type="ORF">DC432_04675</name>
</gene>
<evidence type="ECO:0000256" key="1">
    <source>
        <dbReference type="SAM" id="Phobius"/>
    </source>
</evidence>
<feature type="transmembrane region" description="Helical" evidence="1">
    <location>
        <begin position="131"/>
        <end position="156"/>
    </location>
</feature>
<organism evidence="2 3">
    <name type="scientific">Microbacterium testaceum</name>
    <name type="common">Aureobacterium testaceum</name>
    <name type="synonym">Brevibacterium testaceum</name>
    <dbReference type="NCBI Taxonomy" id="2033"/>
    <lineage>
        <taxon>Bacteria</taxon>
        <taxon>Bacillati</taxon>
        <taxon>Actinomycetota</taxon>
        <taxon>Actinomycetes</taxon>
        <taxon>Micrococcales</taxon>
        <taxon>Microbacteriaceae</taxon>
        <taxon>Microbacterium</taxon>
    </lineage>
</organism>
<dbReference type="RefSeq" id="WP_116536887.1">
    <property type="nucleotide sequence ID" value="NZ_QDFT01000007.1"/>
</dbReference>
<proteinExistence type="predicted"/>
<dbReference type="InterPro" id="IPR046291">
    <property type="entry name" value="DUF6328"/>
</dbReference>
<dbReference type="AlphaFoldDB" id="A0A2T7WT67"/>
<dbReference type="Proteomes" id="UP000244649">
    <property type="component" value="Unassembled WGS sequence"/>
</dbReference>
<evidence type="ECO:0000313" key="3">
    <source>
        <dbReference type="Proteomes" id="UP000244649"/>
    </source>
</evidence>
<reference evidence="2 3" key="1">
    <citation type="submission" date="2018-04" db="EMBL/GenBank/DDBJ databases">
        <authorList>
            <person name="Go L.Y."/>
            <person name="Mitchell J.A."/>
        </authorList>
    </citation>
    <scope>NUCLEOTIDE SEQUENCE [LARGE SCALE GENOMIC DNA]</scope>
    <source>
        <strain evidence="2 3">TPD7010</strain>
    </source>
</reference>
<accession>A0A2T7WT67</accession>
<dbReference type="Pfam" id="PF19853">
    <property type="entry name" value="DUF6328"/>
    <property type="match status" value="1"/>
</dbReference>
<keyword evidence="1" id="KW-1133">Transmembrane helix</keyword>